<feature type="disulfide bond" evidence="21">
    <location>
        <begin position="2981"/>
        <end position="2996"/>
    </location>
</feature>
<evidence type="ECO:0000256" key="16">
    <source>
        <dbReference type="ARBA" id="ARBA00023176"/>
    </source>
</evidence>
<proteinExistence type="inferred from homology"/>
<dbReference type="Pfam" id="PF00057">
    <property type="entry name" value="Ldl_recept_a"/>
    <property type="match status" value="34"/>
</dbReference>
<dbReference type="PROSITE" id="PS00010">
    <property type="entry name" value="ASX_HYDROXYL"/>
    <property type="match status" value="1"/>
</dbReference>
<dbReference type="InterPro" id="IPR018097">
    <property type="entry name" value="EGF_Ca-bd_CS"/>
</dbReference>
<keyword evidence="6" id="KW-0254">Endocytosis</keyword>
<feature type="disulfide bond" evidence="21">
    <location>
        <begin position="3859"/>
        <end position="3871"/>
    </location>
</feature>
<evidence type="ECO:0000256" key="6">
    <source>
        <dbReference type="ARBA" id="ARBA00022583"/>
    </source>
</evidence>
<dbReference type="CDD" id="cd00054">
    <property type="entry name" value="EGF_CA"/>
    <property type="match status" value="3"/>
</dbReference>
<evidence type="ECO:0000256" key="15">
    <source>
        <dbReference type="ARBA" id="ARBA00023170"/>
    </source>
</evidence>
<dbReference type="InterPro" id="IPR026823">
    <property type="entry name" value="cEGF"/>
</dbReference>
<dbReference type="FunFam" id="4.10.400.10:FF:000065">
    <property type="entry name" value="Transmembrane protease serine 7"/>
    <property type="match status" value="1"/>
</dbReference>
<evidence type="ECO:0000256" key="2">
    <source>
        <dbReference type="ARBA" id="ARBA00009939"/>
    </source>
</evidence>
<evidence type="ECO:0000256" key="21">
    <source>
        <dbReference type="PROSITE-ProRule" id="PRU00124"/>
    </source>
</evidence>
<feature type="disulfide bond" evidence="21">
    <location>
        <begin position="1195"/>
        <end position="1213"/>
    </location>
</feature>
<feature type="disulfide bond" evidence="21">
    <location>
        <begin position="3002"/>
        <end position="3014"/>
    </location>
</feature>
<feature type="repeat" description="LDL-receptor class B" evidence="22">
    <location>
        <begin position="1438"/>
        <end position="1480"/>
    </location>
</feature>
<dbReference type="FunFam" id="4.10.400.10:FF:000005">
    <property type="entry name" value="low-density lipoprotein receptor-related protein 1B"/>
    <property type="match status" value="2"/>
</dbReference>
<evidence type="ECO:0000256" key="1">
    <source>
        <dbReference type="ARBA" id="ARBA00004251"/>
    </source>
</evidence>
<evidence type="ECO:0000256" key="7">
    <source>
        <dbReference type="ARBA" id="ARBA00022692"/>
    </source>
</evidence>
<dbReference type="SMART" id="SM00192">
    <property type="entry name" value="LDLa"/>
    <property type="match status" value="35"/>
</dbReference>
<keyword evidence="9" id="KW-0677">Repeat</keyword>
<feature type="disulfide bond" evidence="21">
    <location>
        <begin position="191"/>
        <end position="209"/>
    </location>
</feature>
<dbReference type="SUPFAM" id="SSF57424">
    <property type="entry name" value="LDL receptor-like module"/>
    <property type="match status" value="35"/>
</dbReference>
<dbReference type="PRINTS" id="PR00261">
    <property type="entry name" value="LDLRECEPTOR"/>
</dbReference>
<dbReference type="PROSITE" id="PS01209">
    <property type="entry name" value="LDLRA_1"/>
    <property type="match status" value="16"/>
</dbReference>
<dbReference type="InterPro" id="IPR049883">
    <property type="entry name" value="NOTCH1_EGF-like"/>
</dbReference>
<keyword evidence="10" id="KW-0967">Endosome</keyword>
<feature type="disulfide bond" evidence="21">
    <location>
        <begin position="2969"/>
        <end position="2987"/>
    </location>
</feature>
<comment type="caution">
    <text evidence="20">Lacks conserved residue(s) required for the propagation of feature annotation.</text>
</comment>
<dbReference type="Gene3D" id="2.120.10.30">
    <property type="entry name" value="TolB, C-terminal domain"/>
    <property type="match status" value="8"/>
</dbReference>
<evidence type="ECO:0000313" key="27">
    <source>
        <dbReference type="RefSeq" id="XP_047738474.1"/>
    </source>
</evidence>
<feature type="disulfide bond" evidence="21">
    <location>
        <begin position="126"/>
        <end position="141"/>
    </location>
</feature>
<dbReference type="PROSITE" id="PS01186">
    <property type="entry name" value="EGF_2"/>
    <property type="match status" value="4"/>
</dbReference>
<evidence type="ECO:0000259" key="25">
    <source>
        <dbReference type="PROSITE" id="PS50026"/>
    </source>
</evidence>
<dbReference type="FunFam" id="4.10.400.10:FF:000002">
    <property type="entry name" value="Low-density lipoprotein receptor-related protein 1"/>
    <property type="match status" value="1"/>
</dbReference>
<dbReference type="InterPro" id="IPR051221">
    <property type="entry name" value="LDLR-related"/>
</dbReference>
<dbReference type="PROSITE" id="PS00022">
    <property type="entry name" value="EGF_1"/>
    <property type="match status" value="1"/>
</dbReference>
<dbReference type="Pfam" id="PF07645">
    <property type="entry name" value="EGF_CA"/>
    <property type="match status" value="3"/>
</dbReference>
<dbReference type="InterPro" id="IPR032485">
    <property type="entry name" value="LRP1-like_beta_prop"/>
</dbReference>
<dbReference type="GO" id="GO:0042562">
    <property type="term" value="F:hormone binding"/>
    <property type="evidence" value="ECO:0007669"/>
    <property type="project" value="TreeGrafter"/>
</dbReference>
<feature type="disulfide bond" evidence="21">
    <location>
        <begin position="3866"/>
        <end position="3884"/>
    </location>
</feature>
<feature type="disulfide bond" evidence="21">
    <location>
        <begin position="2920"/>
        <end position="2932"/>
    </location>
</feature>
<dbReference type="InterPro" id="IPR000152">
    <property type="entry name" value="EGF-type_Asp/Asn_hydroxyl_site"/>
</dbReference>
<feature type="disulfide bond" evidence="21">
    <location>
        <begin position="1188"/>
        <end position="1200"/>
    </location>
</feature>
<evidence type="ECO:0000256" key="17">
    <source>
        <dbReference type="ARBA" id="ARBA00023180"/>
    </source>
</evidence>
<dbReference type="FunFam" id="4.10.400.10:FF:000189">
    <property type="entry name" value="low-density lipoprotein receptor 1"/>
    <property type="match status" value="1"/>
</dbReference>
<feature type="repeat" description="LDL-receptor class B" evidence="22">
    <location>
        <begin position="665"/>
        <end position="707"/>
    </location>
</feature>
<dbReference type="InterPro" id="IPR036055">
    <property type="entry name" value="LDL_receptor-like_sf"/>
</dbReference>
<evidence type="ECO:0000256" key="12">
    <source>
        <dbReference type="ARBA" id="ARBA00022989"/>
    </source>
</evidence>
<feature type="disulfide bond" evidence="21">
    <location>
        <begin position="984"/>
        <end position="996"/>
    </location>
</feature>
<feature type="repeat" description="LDL-receptor class B" evidence="22">
    <location>
        <begin position="2123"/>
        <end position="2166"/>
    </location>
</feature>
<feature type="disulfide bond" evidence="21">
    <location>
        <begin position="3654"/>
        <end position="3672"/>
    </location>
</feature>
<feature type="repeat" description="LDL-receptor class B" evidence="22">
    <location>
        <begin position="2484"/>
        <end position="2525"/>
    </location>
</feature>
<dbReference type="Pfam" id="PF14670">
    <property type="entry name" value="FXa_inhibition"/>
    <property type="match status" value="2"/>
</dbReference>
<feature type="disulfide bond" evidence="21">
    <location>
        <begin position="1003"/>
        <end position="1018"/>
    </location>
</feature>
<evidence type="ECO:0000313" key="26">
    <source>
        <dbReference type="Proteomes" id="UP000694843"/>
    </source>
</evidence>
<feature type="disulfide bond" evidence="21">
    <location>
        <begin position="2784"/>
        <end position="2796"/>
    </location>
</feature>
<evidence type="ECO:0000256" key="20">
    <source>
        <dbReference type="PROSITE-ProRule" id="PRU00076"/>
    </source>
</evidence>
<feature type="disulfide bond" evidence="21">
    <location>
        <begin position="3748"/>
        <end position="3763"/>
    </location>
</feature>
<dbReference type="SMART" id="SM00181">
    <property type="entry name" value="EGF"/>
    <property type="match status" value="21"/>
</dbReference>
<feature type="disulfide bond" evidence="20">
    <location>
        <begin position="4310"/>
        <end position="4327"/>
    </location>
</feature>
<dbReference type="SMART" id="SM00179">
    <property type="entry name" value="EGF_CA"/>
    <property type="match status" value="9"/>
</dbReference>
<feature type="disulfide bond" evidence="21">
    <location>
        <begin position="164"/>
        <end position="179"/>
    </location>
</feature>
<dbReference type="SUPFAM" id="SSF63825">
    <property type="entry name" value="YWTD domain"/>
    <property type="match status" value="8"/>
</dbReference>
<dbReference type="OrthoDB" id="21182at2759"/>
<organism evidence="26 27">
    <name type="scientific">Hyalella azteca</name>
    <name type="common">Amphipod</name>
    <dbReference type="NCBI Taxonomy" id="294128"/>
    <lineage>
        <taxon>Eukaryota</taxon>
        <taxon>Metazoa</taxon>
        <taxon>Ecdysozoa</taxon>
        <taxon>Arthropoda</taxon>
        <taxon>Crustacea</taxon>
        <taxon>Multicrustacea</taxon>
        <taxon>Malacostraca</taxon>
        <taxon>Eumalacostraca</taxon>
        <taxon>Peracarida</taxon>
        <taxon>Amphipoda</taxon>
        <taxon>Senticaudata</taxon>
        <taxon>Talitrida</taxon>
        <taxon>Talitroidea</taxon>
        <taxon>Hyalellidae</taxon>
        <taxon>Hyalella</taxon>
    </lineage>
</organism>
<evidence type="ECO:0000256" key="4">
    <source>
        <dbReference type="ARBA" id="ARBA00022536"/>
    </source>
</evidence>
<feature type="disulfide bond" evidence="21">
    <location>
        <begin position="1030"/>
        <end position="1048"/>
    </location>
</feature>
<feature type="repeat" description="LDL-receptor class B" evidence="22">
    <location>
        <begin position="2437"/>
        <end position="2483"/>
    </location>
</feature>
<evidence type="ECO:0000256" key="14">
    <source>
        <dbReference type="ARBA" id="ARBA00023157"/>
    </source>
</evidence>
<evidence type="ECO:0000256" key="23">
    <source>
        <dbReference type="SAM" id="MobiDB-lite"/>
    </source>
</evidence>
<evidence type="ECO:0000256" key="8">
    <source>
        <dbReference type="ARBA" id="ARBA00022729"/>
    </source>
</evidence>
<feature type="disulfide bond" evidence="21">
    <location>
        <begin position="2679"/>
        <end position="2694"/>
    </location>
</feature>
<feature type="domain" description="EGF-like" evidence="25">
    <location>
        <begin position="4304"/>
        <end position="4339"/>
    </location>
</feature>
<name>A0A979FQR2_HYAAZ</name>
<feature type="repeat" description="LDL-receptor class B" evidence="22">
    <location>
        <begin position="3211"/>
        <end position="3253"/>
    </location>
</feature>
<feature type="disulfide bond" evidence="21">
    <location>
        <begin position="3570"/>
        <end position="3588"/>
    </location>
</feature>
<feature type="disulfide bond" evidence="21">
    <location>
        <begin position="203"/>
        <end position="218"/>
    </location>
</feature>
<feature type="disulfide bond" evidence="21">
    <location>
        <begin position="3773"/>
        <end position="3785"/>
    </location>
</feature>
<dbReference type="PROSITE" id="PS50068">
    <property type="entry name" value="LDLRA_2"/>
    <property type="match status" value="35"/>
</dbReference>
<evidence type="ECO:0000256" key="13">
    <source>
        <dbReference type="ARBA" id="ARBA00023136"/>
    </source>
</evidence>
<keyword evidence="15 27" id="KW-0675">Receptor</keyword>
<dbReference type="CTD" id="8674055"/>
<feature type="repeat" description="LDL-receptor class B" evidence="22">
    <location>
        <begin position="2167"/>
        <end position="2208"/>
    </location>
</feature>
<feature type="disulfide bond" evidence="21">
    <location>
        <begin position="2962"/>
        <end position="2974"/>
    </location>
</feature>
<keyword evidence="26" id="KW-1185">Reference proteome</keyword>
<keyword evidence="16" id="KW-0168">Coated pit</keyword>
<dbReference type="Proteomes" id="UP000694843">
    <property type="component" value="Unplaced"/>
</dbReference>
<feature type="compositionally biased region" description="Polar residues" evidence="23">
    <location>
        <begin position="4533"/>
        <end position="4547"/>
    </location>
</feature>
<dbReference type="GO" id="GO:0005905">
    <property type="term" value="C:clathrin-coated pit"/>
    <property type="evidence" value="ECO:0007669"/>
    <property type="project" value="UniProtKB-KW"/>
</dbReference>
<feature type="disulfide bond" evidence="21">
    <location>
        <begin position="1083"/>
        <end position="1098"/>
    </location>
</feature>
<dbReference type="SUPFAM" id="SSF57196">
    <property type="entry name" value="EGF/Laminin"/>
    <property type="match status" value="9"/>
</dbReference>
<comment type="similarity">
    <text evidence="2">Belongs to the LDLR family.</text>
</comment>
<feature type="disulfide bond" evidence="21">
    <location>
        <begin position="2619"/>
        <end position="2631"/>
    </location>
</feature>
<dbReference type="RefSeq" id="XP_047738474.1">
    <property type="nucleotide sequence ID" value="XM_047882518.1"/>
</dbReference>
<feature type="disulfide bond" evidence="21">
    <location>
        <begin position="3729"/>
        <end position="3741"/>
    </location>
</feature>
<dbReference type="Pfam" id="PF24468">
    <property type="entry name" value="EGF_LRP2"/>
    <property type="match status" value="1"/>
</dbReference>
<dbReference type="GO" id="GO:0005509">
    <property type="term" value="F:calcium ion binding"/>
    <property type="evidence" value="ECO:0007669"/>
    <property type="project" value="InterPro"/>
</dbReference>
<feature type="disulfide bond" evidence="21">
    <location>
        <begin position="3822"/>
        <end position="3840"/>
    </location>
</feature>
<feature type="disulfide bond" evidence="21">
    <location>
        <begin position="3009"/>
        <end position="3027"/>
    </location>
</feature>
<keyword evidence="7 24" id="KW-0812">Transmembrane</keyword>
<dbReference type="OMA" id="RTCQPEQ"/>
<dbReference type="Pfam" id="PF16472">
    <property type="entry name" value="DUF5050"/>
    <property type="match status" value="1"/>
</dbReference>
<dbReference type="FunFam" id="2.120.10.30:FF:000241">
    <property type="entry name" value="Low-density lipoprotein receptor-related protein 6"/>
    <property type="match status" value="4"/>
</dbReference>
<evidence type="ECO:0000256" key="9">
    <source>
        <dbReference type="ARBA" id="ARBA00022737"/>
    </source>
</evidence>
<dbReference type="Pfam" id="PF00058">
    <property type="entry name" value="Ldl_recept_b"/>
    <property type="match status" value="6"/>
</dbReference>
<dbReference type="InterPro" id="IPR002172">
    <property type="entry name" value="LDrepeatLR_classA_rpt"/>
</dbReference>
<feature type="repeat" description="LDL-receptor class B" evidence="22">
    <location>
        <begin position="1527"/>
        <end position="1571"/>
    </location>
</feature>
<feature type="disulfide bond" evidence="21">
    <location>
        <begin position="3501"/>
        <end position="3516"/>
    </location>
</feature>
<dbReference type="PANTHER" id="PTHR22722:SF14">
    <property type="entry name" value="MEGALIN, ISOFORM A"/>
    <property type="match status" value="1"/>
</dbReference>
<feature type="disulfide bond" evidence="21">
    <location>
        <begin position="2706"/>
        <end position="2724"/>
    </location>
</feature>
<evidence type="ECO:0000256" key="19">
    <source>
        <dbReference type="ARBA" id="ARBA00046273"/>
    </source>
</evidence>
<feature type="repeat" description="LDL-receptor class B" evidence="22">
    <location>
        <begin position="1483"/>
        <end position="1526"/>
    </location>
</feature>
<feature type="disulfide bond" evidence="21">
    <location>
        <begin position="951"/>
        <end position="969"/>
    </location>
</feature>
<keyword evidence="4 20" id="KW-0245">EGF-like domain</keyword>
<dbReference type="FunFam" id="4.10.400.10:FF:000119">
    <property type="entry name" value="Suppressor of tumorigenicity 14 protein homolog"/>
    <property type="match status" value="1"/>
</dbReference>
<keyword evidence="12 24" id="KW-1133">Transmembrane helix</keyword>
<feature type="disulfide bond" evidence="21">
    <location>
        <begin position="184"/>
        <end position="196"/>
    </location>
</feature>
<feature type="disulfide bond" evidence="21">
    <location>
        <begin position="29"/>
        <end position="47"/>
    </location>
</feature>
<feature type="disulfide bond" evidence="21">
    <location>
        <begin position="1023"/>
        <end position="1035"/>
    </location>
</feature>
<comment type="subcellular location">
    <subcellularLocation>
        <location evidence="1">Cell membrane</location>
        <topology evidence="1">Single-pass type I membrane protein</topology>
    </subcellularLocation>
    <subcellularLocation>
        <location evidence="19">Endosome lumen</location>
    </subcellularLocation>
    <subcellularLocation>
        <location evidence="18">Membrane</location>
        <location evidence="18">Coated pit</location>
    </subcellularLocation>
</comment>
<reference evidence="27" key="1">
    <citation type="submission" date="2025-08" db="UniProtKB">
        <authorList>
            <consortium name="RefSeq"/>
        </authorList>
    </citation>
    <scope>IDENTIFICATION</scope>
    <source>
        <tissue evidence="27">Whole organism</tissue>
    </source>
</reference>
<feature type="disulfide bond" evidence="21">
    <location>
        <begin position="2660"/>
        <end position="2672"/>
    </location>
</feature>
<gene>
    <name evidence="27" type="primary">LOC108682640</name>
</gene>
<dbReference type="KEGG" id="hazt:108682640"/>
<dbReference type="FunFam" id="4.10.400.10:FF:000011">
    <property type="entry name" value="Low-density lipoprotein receptor-related protein 1"/>
    <property type="match status" value="2"/>
</dbReference>
<evidence type="ECO:0000256" key="18">
    <source>
        <dbReference type="ARBA" id="ARBA00037878"/>
    </source>
</evidence>
<dbReference type="GO" id="GO:0016324">
    <property type="term" value="C:apical plasma membrane"/>
    <property type="evidence" value="ECO:0007669"/>
    <property type="project" value="TreeGrafter"/>
</dbReference>
<dbReference type="FunFam" id="4.10.400.10:FF:000034">
    <property type="entry name" value="Low-density lipoprotein receptor-related protein 2"/>
    <property type="match status" value="2"/>
</dbReference>
<feature type="disulfide bond" evidence="21">
    <location>
        <begin position="2667"/>
        <end position="2685"/>
    </location>
</feature>
<dbReference type="InterPro" id="IPR056588">
    <property type="entry name" value="EGF_LRP2"/>
</dbReference>
<dbReference type="Gene3D" id="4.10.400.10">
    <property type="entry name" value="Low-density Lipoprotein Receptor"/>
    <property type="match status" value="35"/>
</dbReference>
<dbReference type="FunFam" id="4.10.400.10:FF:000181">
    <property type="entry name" value="Low-density lipoprotein RecePtor related"/>
    <property type="match status" value="1"/>
</dbReference>
<evidence type="ECO:0000256" key="10">
    <source>
        <dbReference type="ARBA" id="ARBA00022753"/>
    </source>
</evidence>
<feature type="disulfide bond" evidence="21">
    <location>
        <begin position="2699"/>
        <end position="2711"/>
    </location>
</feature>
<dbReference type="InterPro" id="IPR011042">
    <property type="entry name" value="6-blade_b-propeller_TolB-like"/>
</dbReference>
<dbReference type="PROSITE" id="PS51120">
    <property type="entry name" value="LDLRB"/>
    <property type="match status" value="14"/>
</dbReference>
<evidence type="ECO:0000256" key="22">
    <source>
        <dbReference type="PROSITE-ProRule" id="PRU00461"/>
    </source>
</evidence>
<evidence type="ECO:0000256" key="3">
    <source>
        <dbReference type="ARBA" id="ARBA00022475"/>
    </source>
</evidence>
<feature type="disulfide bond" evidence="21">
    <location>
        <begin position="2827"/>
        <end position="2839"/>
    </location>
</feature>
<keyword evidence="5" id="KW-0597">Phosphoprotein</keyword>
<dbReference type="InterPro" id="IPR000033">
    <property type="entry name" value="LDLR_classB_rpt"/>
</dbReference>
<keyword evidence="8" id="KW-0732">Signal</keyword>
<dbReference type="GeneID" id="108682640"/>
<dbReference type="FunFam" id="2.120.10.30:FF:000035">
    <property type="entry name" value="Low-density lipoprotein receptor-related protein 2"/>
    <property type="match status" value="2"/>
</dbReference>
<keyword evidence="3" id="KW-1003">Cell membrane</keyword>
<dbReference type="InterPro" id="IPR001881">
    <property type="entry name" value="EGF-like_Ca-bd_dom"/>
</dbReference>
<feature type="repeat" description="LDL-receptor class B" evidence="22">
    <location>
        <begin position="4166"/>
        <end position="4209"/>
    </location>
</feature>
<feature type="repeat" description="LDL-receptor class B" evidence="22">
    <location>
        <begin position="4121"/>
        <end position="4164"/>
    </location>
</feature>
<feature type="transmembrane region" description="Helical" evidence="24">
    <location>
        <begin position="4357"/>
        <end position="4378"/>
    </location>
</feature>
<keyword evidence="17" id="KW-0325">Glycoprotein</keyword>
<dbReference type="InterPro" id="IPR023415">
    <property type="entry name" value="LDLR_class-A_CS"/>
</dbReference>
<dbReference type="PANTHER" id="PTHR22722">
    <property type="entry name" value="LOW-DENSITY LIPOPROTEIN RECEPTOR-RELATED PROTEIN 2-RELATED"/>
    <property type="match status" value="1"/>
</dbReference>
<feature type="disulfide bond" evidence="21">
    <location>
        <begin position="944"/>
        <end position="956"/>
    </location>
</feature>
<feature type="disulfide bond" evidence="21">
    <location>
        <begin position="2791"/>
        <end position="2809"/>
    </location>
</feature>
<dbReference type="FunFam" id="4.10.400.10:FF:000045">
    <property type="entry name" value="Low-density lipoprotein receptor-related protein 2"/>
    <property type="match status" value="2"/>
</dbReference>
<keyword evidence="14 20" id="KW-1015">Disulfide bond</keyword>
<feature type="disulfide bond" evidence="21">
    <location>
        <begin position="2834"/>
        <end position="2852"/>
    </location>
</feature>
<protein>
    <submittedName>
        <fullName evidence="27">Low-density lipoprotein receptor-related protein 2</fullName>
    </submittedName>
</protein>
<dbReference type="GO" id="GO:0006898">
    <property type="term" value="P:receptor-mediated endocytosis"/>
    <property type="evidence" value="ECO:0007669"/>
    <property type="project" value="TreeGrafter"/>
</dbReference>
<feature type="disulfide bond" evidence="21">
    <location>
        <begin position="3709"/>
        <end position="3724"/>
    </location>
</feature>
<dbReference type="InterPro" id="IPR000742">
    <property type="entry name" value="EGF"/>
</dbReference>
<feature type="disulfide bond" evidence="21">
    <location>
        <begin position="22"/>
        <end position="34"/>
    </location>
</feature>
<evidence type="ECO:0000256" key="11">
    <source>
        <dbReference type="ARBA" id="ARBA00022837"/>
    </source>
</evidence>
<feature type="disulfide bond" evidence="21">
    <location>
        <begin position="3878"/>
        <end position="3893"/>
    </location>
</feature>
<dbReference type="FunFam" id="2.10.25.10:FF:000009">
    <property type="entry name" value="Low-density lipoprotein receptor isoform 1"/>
    <property type="match status" value="3"/>
</dbReference>
<dbReference type="GO" id="GO:0031904">
    <property type="term" value="C:endosome lumen"/>
    <property type="evidence" value="ECO:0007669"/>
    <property type="project" value="UniProtKB-SubCell"/>
</dbReference>
<dbReference type="SMART" id="SM00135">
    <property type="entry name" value="LY"/>
    <property type="match status" value="36"/>
</dbReference>
<dbReference type="CDD" id="cd00112">
    <property type="entry name" value="LDLa"/>
    <property type="match status" value="34"/>
</dbReference>
<feature type="disulfide bond" evidence="21">
    <location>
        <begin position="3690"/>
        <end position="3702"/>
    </location>
</feature>
<dbReference type="Pfam" id="PF12662">
    <property type="entry name" value="cEGF"/>
    <property type="match status" value="1"/>
</dbReference>
<keyword evidence="13 24" id="KW-0472">Membrane</keyword>
<sequence length="4555" mass="510022">MSNTLVRNPGLCAPVRLAGRTCSSSEFTCDSGHCIPRRWVCDYQKDCENAEDEQQQCPPPECEAEQFTCEKYVWNESFCIPQYHRCDKVDDCKDKSDEQGCSYRKCLPDDHKCADTGLCIPPNKKCDGYFDCRDESDELGCNKTACAHDKFRCREKCIKKSQKCDYRKDCEDNSDEKNCQFPACHEDQFRCANSLCIPRRWRCDGHNDCPDGSDELHCKAILCPDSKFLCVEEHKCIDKEKLCDNNRDCEDGSDERTACSAELCPSLSCEYACRSSMVGGECYCGSGKQVANDSRTCVDKDECQEWGFCDQVCFNTNGSYKCVCVVGFERDDKSNTCRANRFTKPMRIYFTYHDRIYKIVDESNGRAEVVMNTTSAWGLDFHYRKDTLYWSDTETRKVHSVKMSRNSSSSSGDTTISMPGSLTPGAIALDWVGEKLYVVDILGQKVDIFDLNKSYHTIVLSNNITEPQDIGLDPTRGRNFEVLLDAASSISPPPALTIEAVNMYGSTNVPAPNRLTVFERQVYWTDSTRQGVIRIDKFNGTDSMSSVYNNTSGTKSPKAIRAVHELMQPKVPNPCGNNNGGCEHLCIITHASNGIGYRCACDIGYQLNDDLRRCSLVVEFLMYSQQKFIMGQVLDPVSENFKHAMNPIVSKDARFVGLDFDANKEWIYYSDVSLDVIYRTKRKGGGRQTLLASQNEGVEGLSLDWVSQNLYYIDSRKGTLNVISVENPNARRVLLKNLNRPRAIVVHPNKGYVFFSEWDRPANISRAYLDGSNVMVFRNVLLGWPNGLSIDYQTDKIYWCDALLDHIQYANLDGSDVKMISSPSIRHPFSLVIFDDWLYVTEWRHDSIFRMNKLDGADETVVAEIEESNRLYGIRVYSTRAQTTDPSHPCIEGKHSCHKFCYPIPDNSTGFLIAQCGCSQGEKLDANGKTCSVDPEAEKNDPSCAPWDFTCANGRCIQKTWKCDGADDCFDNSDEEQNCTKVTCTEEEFRCESGKCIPAIFKCDSDNDCSDFSDETGCGNFTCESSYFQCANGRCIPQNWKCDSENDCGDSSDEGPLCANKTCSYFQFTCPSTGTCIPQSWVCDGDNDCYDNKDEEGCPPIACTAAQFKCNNQVQCIHESYKCDGISDCDDSSDELGCEKVGTDTCNKEMQFRCEKSGVCLPINWRCDGTQDCEDGSDESEACGEVKCPSSDYRCNNSRCVFHSWLCDGEDDCGDGSDESNAEICGKPAFRCPSGQWKCPNLDRSCVNETSVCDGKKDCPNGMDEGLGCNVDDCKGNICSVGCIQTPNGAVCTCALGERLMEGSEHVCEDINECEPPGSCSQSCTNNKGSFVCSCVEGYLLDADKTTCKTFNHSEAKLVISNRRSILLADLQQRSLERVPVSFENVVATASDMHNNTLFWSDMKLKKIMMIDEGQDPVDLITNGLDLVEGLAYDWITGNIYWLDSRLNTIETASRDGRNRIVLLNKNITQPRGLNVDPTEGSRWLFWTDWGDNPRIERASMDGSNRSVIINSKIFWPNGLAIDMPTKRIYFADSKLDYIDFCNYDGSGRQQVLAQSHYLLHPHSLTVFEDVLYWTDRQLNRVLSAHKFRGDNETVVSHLISQPLSIHVKHPVLQPMEKNPCEAASCGHMCVLKHPSGYSCLCRPGYKLSSTGKCNREETPYLMVIKGEQIVDLELMPGEAQGTIGYFTPVIGVKNGVQLDYDRKDDTVFWVELDEPDSDNGTIYSMKLSGGNKTEYLGPSGIVGRAYAIAFDWVARNMYVGNRAANNIQVIKVKDEDTRYQSVILANDGTALGVSRPKSLCLDPLMGRLYWLDEGGVGVPAKVGRVNMDGTESLILHNFTSVLRPQAITIDVESQQLYWSTSNEASIMTSDLSGNFLRKILTEADNIAKPGALAVYTSRLYYLDSVYEKVVRVDLPDGKNPVKLMDNIQDLSTLKIFQKRPMISSHPCTVGNGGCEHICIPKISNQRVCKCSTGYKPDDETRCKPYKSFAIVSQLDIVRGYSLDEAAEAMTPISGPGHNVLHVDFHYLKNFIYWIEFNLIGLNGIYRSNPNGSSLEPIISSGIGSNGIRGLAIDWIANNMYFTNVFPHETHVEVSWLDGTHRKVLQRLTKDAPRELAVNPVKRYLYWIDYGQFPVIGKAYLDGSKWQPIVTSGVSNPRDITVDMFTHDVYWVDSRLDTINKVSFSGGNRQVIRRDLPSPMGLALFNGSVFWLDRNLGTIFKASKYVGNTTQAERFKSNLRSLRDIAIYDAGNQPSKAESPCARLGNGGCEQLCFSFPIDAPNITRLKCACASGVLAENQRNCEDSDEFIIFTTRTEIRSLSLTPKSTTVPFKTIEGLMNVVGIDYDFEDKKLVYTQIRPETKISILSSESPNIENAETIIEHGINPDGVAFDWVSQKIYWTDSANNSIYAMNMDGTDVVMIIQVGRPRAIVLDPCRGHMYFTDWGRFGTSGKIYRSTMAGSYREEIVSTDLSQPSGLAIDYDDEMLYWTDAVKEKIERSFLNGTRRELLVAATIYPFAITVHGSYIYWTDLQLRGVYRADKYTGSNMVEMVRRLEESPRDIHVFSSTRQKCNLNPCQVNNGGCAQSCHPSTDNKVECKCNNTLKLVNEGKMCGPSNHTCQSNKFYCGNGKCISRLWACDGSDDCGDNSDEDKNYCTYHTCKPNEFRCSNGRCIFSTWKCDHEDDCGDRSDEEGCEYPDCAEGEFTCANHRCIPQSQVCNGVNNCKDKNTTDESPERCPEVTCPTHHLKCQNTTICVEPYWLCDGDNDCGDNSDEDVLHCSNRSCPPNSFRCTNHRCIPGTWHCDGDDDCGDGADEPEEYCGQEGRTCFGDLFTCDNGNCIPNIYLCDGDNDCLDGSDEDDRHQCNSRECNEKEEFHCSANKQWGRAMCIPKRWVCDGDPDCIDGADENSTINHCPPPKECGENEYQCKNNRCINKDWVCDFDNDCGDGSDEGIECSKKYRTCTEEEFECANVKCVRKTYRCDGENDCGDNSDETNCEPKNKCAAGEFQCKNGDCIDLKLVCNKVSDCKDDSDEPLHCNVDECAKVEINQCGHKCINTIIGYECACNTGYKLMDDKKACEDVNECTEQPGVCSQECFNTPGSYSCKCDDRYYVREIDNKSCKRIDDTVPWIFFSNKYYVRRLTTDGSQYMLMQQDLRNVVALDFDVKNEEIFFADVSAKVIYKAKINSTDKEEVIKHDSHGLEGLAVDWIGRKIYWLDRHTKHLDVAEMDGRNRLTIKNDGINDPRAIAVHPGIGYVYFTDWHLQSYIGRVGMDGSDFSRILTFDQKIIWPNALTIDYFTDRIFWADAHLDYIAFADLDGMNRHEILRGEKVPHVFAITVFDDYVYWTDWNLKAILKANKYTGEDFEYLRNTTHRPYDLHVYHPLRQLPYDNPCGNNNGGCSHLCLLSPRKDKTVGYKCACPNHFVLDKNMKSCTANCTQGQFRCGGDDEKCIPSYWKCDGQKDCGDGTDEPGGDVCPERKCRAGQFQCESGEGCTASTQLCDGHRDCPDGSDEKNCHIECNSLEFKCLTSGKCINKSWKCDGDVDCADGSDENPTVCQNRPCDKETEFSCKNGNCISKQWYCDVDNDCGDHSDEPAFLCRQKNCTEGWRRCPGRANYRCIPHWLYCDGKDDCRDGSDELPENCPKCNEKGDFQCNNKRCIPKRWLCDFENDCGDNSDERDEMCQNQYRKCSESEFQCKNKKCIPSRWRCDHDNDCSDESDEQDCRDHECKSGHFQCSSGHCIKDHFRCDGDRDCRDLSDELDCPPRFPDGRYCSPDKFECDNHLCVEMRDLCDGSNDCYDNSDEREQLCSNYTCNTLRRFQCNNHKCIPLYQKCDGVDNCGDGSDENNMTICSHTPRPCIFTEYRCANQKCVPHHNICDHKDDCGDMSDELGCHTGQNCTTGGCEQSCTNLKDGGYVCHCARGFRTVPNNPKVCADIDECAEFSHNCSHLCININGTYGCYCHHGFDVEVTGVCRLSQGSITLVYSNGPEIRAFNMTAERSFDVIRGDSIESLDYEPRSGIVYWTDSYEKSIKRSYMPGSPERANVTVGYAQDLDIKSRAKPSGVAVDWAAMNLYWTETDRSGNKPRGAVLVATLDGRYRNALVATGLEDPTSILVDPEHGVMFWTDIGSIPKIESAWMDGTKRRIIVSDAISQPTGLALDYSMYHTIYWVDTKLNKIEMMREDGTRRRLVASGKHLMHPVALDVFESTLYWVTRDSGELYHLDKFGRGVPVKLPGAYVNPSSIKVFADKRYNTSIESVCRTDNPCSHLCLIVPKGYKCACPDGKTKKTSSVVCDAPHEAVKANPKECGCLNGVCEAVEGNDDHLSCICRDGYSGERCEEYVARSLVSPPNWTPTSVVVPTVLCLFVLGVVAALYVFLSRRHITLKGRGLPGSSVVFRQGTNVEIGPTSFGGAGDTGNGIPLESDINLSGGENHNFSNPMYEAMGASSDTTSAVGTAVSEKDAAGVKGLYEVPLDSTPERPATLTGEPLGVVTSGGAGTKPLKPTPSKLAILSPSAILQKTAPSLNLRPKELSPSSRDTGKDTQSLVTEDDNSEC</sequence>
<dbReference type="GO" id="GO:0043235">
    <property type="term" value="C:receptor complex"/>
    <property type="evidence" value="ECO:0007669"/>
    <property type="project" value="TreeGrafter"/>
</dbReference>
<feature type="disulfide bond" evidence="21">
    <location>
        <begin position="1123"/>
        <end position="1138"/>
    </location>
</feature>
<keyword evidence="27" id="KW-0449">Lipoprotein</keyword>
<evidence type="ECO:0000256" key="24">
    <source>
        <dbReference type="SAM" id="Phobius"/>
    </source>
</evidence>
<dbReference type="PROSITE" id="PS01187">
    <property type="entry name" value="EGF_CA"/>
    <property type="match status" value="4"/>
</dbReference>
<feature type="disulfide bond" evidence="21">
    <location>
        <begin position="3736"/>
        <end position="3754"/>
    </location>
</feature>
<feature type="repeat" description="LDL-receptor class B" evidence="22">
    <location>
        <begin position="2396"/>
        <end position="2436"/>
    </location>
</feature>
<feature type="disulfide bond" evidence="21">
    <location>
        <begin position="3780"/>
        <end position="3798"/>
    </location>
</feature>
<dbReference type="PROSITE" id="PS50026">
    <property type="entry name" value="EGF_3"/>
    <property type="match status" value="2"/>
</dbReference>
<feature type="disulfide bond" evidence="20">
    <location>
        <begin position="4329"/>
        <end position="4338"/>
    </location>
</feature>
<keyword evidence="11" id="KW-0106">Calcium</keyword>
<feature type="disulfide bond" evidence="21">
    <location>
        <begin position="3697"/>
        <end position="3715"/>
    </location>
</feature>
<feature type="region of interest" description="Disordered" evidence="23">
    <location>
        <begin position="4473"/>
        <end position="4555"/>
    </location>
</feature>
<feature type="disulfide bond" evidence="21">
    <location>
        <begin position="86"/>
        <end position="101"/>
    </location>
</feature>
<accession>A0A979FQR2</accession>
<feature type="repeat" description="LDL-receptor class B" evidence="22">
    <location>
        <begin position="3300"/>
        <end position="3343"/>
    </location>
</feature>
<feature type="repeat" description="LDL-receptor class B" evidence="22">
    <location>
        <begin position="795"/>
        <end position="837"/>
    </location>
</feature>
<dbReference type="Gene3D" id="2.10.25.10">
    <property type="entry name" value="Laminin"/>
    <property type="match status" value="7"/>
</dbReference>
<feature type="disulfide bond" evidence="21">
    <location>
        <begin position="2927"/>
        <end position="2945"/>
    </location>
</feature>
<feature type="disulfide bond" evidence="21">
    <location>
        <begin position="991"/>
        <end position="1009"/>
    </location>
</feature>
<feature type="disulfide bond" evidence="21">
    <location>
        <begin position="2626"/>
        <end position="2644"/>
    </location>
</feature>
<evidence type="ECO:0000256" key="5">
    <source>
        <dbReference type="ARBA" id="ARBA00022553"/>
    </source>
</evidence>
<feature type="domain" description="EGF-like" evidence="25">
    <location>
        <begin position="3038"/>
        <end position="3079"/>
    </location>
</feature>